<dbReference type="AlphaFoldDB" id="A0A373A264"/>
<comment type="caution">
    <text evidence="2">The sequence shown here is derived from an EMBL/GenBank/DDBJ whole genome shotgun (WGS) entry which is preliminary data.</text>
</comment>
<feature type="compositionally biased region" description="Gly residues" evidence="1">
    <location>
        <begin position="38"/>
        <end position="48"/>
    </location>
</feature>
<feature type="region of interest" description="Disordered" evidence="1">
    <location>
        <begin position="25"/>
        <end position="64"/>
    </location>
</feature>
<name>A0A373A264_9ACTN</name>
<organism evidence="2 3">
    <name type="scientific">Kitasatospora xanthocidica</name>
    <dbReference type="NCBI Taxonomy" id="83382"/>
    <lineage>
        <taxon>Bacteria</taxon>
        <taxon>Bacillati</taxon>
        <taxon>Actinomycetota</taxon>
        <taxon>Actinomycetes</taxon>
        <taxon>Kitasatosporales</taxon>
        <taxon>Streptomycetaceae</taxon>
        <taxon>Kitasatospora</taxon>
    </lineage>
</organism>
<dbReference type="Proteomes" id="UP000263377">
    <property type="component" value="Unassembled WGS sequence"/>
</dbReference>
<dbReference type="EMBL" id="QVIG01000001">
    <property type="protein sequence ID" value="RGD62159.1"/>
    <property type="molecule type" value="Genomic_DNA"/>
</dbReference>
<sequence length="203" mass="20771">MIPRVVSYRRDGDLGRRVLKGEFSMGERLRTAPTPVGADGGRGPGGPVGASETASGGGRPAERAARAEAALRILQAHPSLSDRAVAESTGLGARTVAELRRLSESVAESGFRIGRDGKSRPLNGAAGRLRVAELLGENPKASLRQLARTAGVSPATALDVRRRLERGEEPVPVKRAAIAPGVSPKGAAPAGGNGFAGGFGRTG</sequence>
<feature type="compositionally biased region" description="Gly residues" evidence="1">
    <location>
        <begin position="189"/>
        <end position="203"/>
    </location>
</feature>
<gene>
    <name evidence="2" type="ORF">DR950_34360</name>
</gene>
<evidence type="ECO:0000313" key="3">
    <source>
        <dbReference type="Proteomes" id="UP000263377"/>
    </source>
</evidence>
<feature type="region of interest" description="Disordered" evidence="1">
    <location>
        <begin position="181"/>
        <end position="203"/>
    </location>
</feature>
<evidence type="ECO:0000313" key="2">
    <source>
        <dbReference type="EMBL" id="RGD62159.1"/>
    </source>
</evidence>
<accession>A0A373A264</accession>
<keyword evidence="3" id="KW-1185">Reference proteome</keyword>
<reference evidence="2 3" key="1">
    <citation type="submission" date="2018-08" db="EMBL/GenBank/DDBJ databases">
        <title>Diversity &amp; Physiological Properties of Lignin-Decomposing Actinobacteria from Soil.</title>
        <authorList>
            <person name="Roh S.G."/>
            <person name="Kim S.B."/>
        </authorList>
    </citation>
    <scope>NUCLEOTIDE SEQUENCE [LARGE SCALE GENOMIC DNA]</scope>
    <source>
        <strain evidence="2 3">MMS17-GH009</strain>
    </source>
</reference>
<evidence type="ECO:0000256" key="1">
    <source>
        <dbReference type="SAM" id="MobiDB-lite"/>
    </source>
</evidence>
<proteinExistence type="predicted"/>
<protein>
    <submittedName>
        <fullName evidence="2">Uncharacterized protein</fullName>
    </submittedName>
</protein>